<feature type="domain" description="GST N-terminal" evidence="1">
    <location>
        <begin position="14"/>
        <end position="93"/>
    </location>
</feature>
<dbReference type="Pfam" id="PF02798">
    <property type="entry name" value="GST_N"/>
    <property type="match status" value="1"/>
</dbReference>
<dbReference type="InterPro" id="IPR036282">
    <property type="entry name" value="Glutathione-S-Trfase_C_sf"/>
</dbReference>
<dbReference type="SFLD" id="SFLDG00358">
    <property type="entry name" value="Main_(cytGST)"/>
    <property type="match status" value="1"/>
</dbReference>
<feature type="domain" description="GST C-terminal" evidence="2">
    <location>
        <begin position="96"/>
        <end position="220"/>
    </location>
</feature>
<dbReference type="InterPro" id="IPR010987">
    <property type="entry name" value="Glutathione-S-Trfase_C-like"/>
</dbReference>
<dbReference type="PANTHER" id="PTHR44051:SF8">
    <property type="entry name" value="GLUTATHIONE S-TRANSFERASE GSTA"/>
    <property type="match status" value="1"/>
</dbReference>
<evidence type="ECO:0000313" key="3">
    <source>
        <dbReference type="EMBL" id="PZQ53846.1"/>
    </source>
</evidence>
<accession>A0A2W5NKD0</accession>
<proteinExistence type="predicted"/>
<dbReference type="EMBL" id="QFPX01000012">
    <property type="protein sequence ID" value="PZQ53846.1"/>
    <property type="molecule type" value="Genomic_DNA"/>
</dbReference>
<dbReference type="Pfam" id="PF14497">
    <property type="entry name" value="GST_C_3"/>
    <property type="match status" value="1"/>
</dbReference>
<sequence>MPCSESASTLITAYADVPAFARGQVRDLRIRWALEELGRDYRTELLDVYHPRPDAYREWQPFAQVPAFDDGAQRLFESGAILLYLGEQDERLLPADPATRWQAITWLFAALNSVEPFVAQIGALDIFHAGKSWAAEARPSALKLLESRLAATQDALGERDWLAGTFSVADIVMVTVLRIIDHAPILEAYPTLTAYKARGEDRPAFRRALAEQLESYASPAQSGE</sequence>
<dbReference type="SUPFAM" id="SSF47616">
    <property type="entry name" value="GST C-terminal domain-like"/>
    <property type="match status" value="1"/>
</dbReference>
<evidence type="ECO:0000259" key="2">
    <source>
        <dbReference type="PROSITE" id="PS50405"/>
    </source>
</evidence>
<dbReference type="GO" id="GO:0016740">
    <property type="term" value="F:transferase activity"/>
    <property type="evidence" value="ECO:0007669"/>
    <property type="project" value="UniProtKB-KW"/>
</dbReference>
<keyword evidence="3" id="KW-0808">Transferase</keyword>
<dbReference type="CDD" id="cd03207">
    <property type="entry name" value="GST_C_8"/>
    <property type="match status" value="1"/>
</dbReference>
<dbReference type="SUPFAM" id="SSF52833">
    <property type="entry name" value="Thioredoxin-like"/>
    <property type="match status" value="1"/>
</dbReference>
<organism evidence="3 4">
    <name type="scientific">Novosphingobium pentaromativorans</name>
    <dbReference type="NCBI Taxonomy" id="205844"/>
    <lineage>
        <taxon>Bacteria</taxon>
        <taxon>Pseudomonadati</taxon>
        <taxon>Pseudomonadota</taxon>
        <taxon>Alphaproteobacteria</taxon>
        <taxon>Sphingomonadales</taxon>
        <taxon>Sphingomonadaceae</taxon>
        <taxon>Novosphingobium</taxon>
    </lineage>
</organism>
<name>A0A2W5NKD0_9SPHN</name>
<comment type="caution">
    <text evidence="3">The sequence shown here is derived from an EMBL/GenBank/DDBJ whole genome shotgun (WGS) entry which is preliminary data.</text>
</comment>
<dbReference type="Gene3D" id="3.40.30.10">
    <property type="entry name" value="Glutaredoxin"/>
    <property type="match status" value="1"/>
</dbReference>
<dbReference type="InterPro" id="IPR004046">
    <property type="entry name" value="GST_C"/>
</dbReference>
<evidence type="ECO:0000313" key="4">
    <source>
        <dbReference type="Proteomes" id="UP000249082"/>
    </source>
</evidence>
<evidence type="ECO:0000259" key="1">
    <source>
        <dbReference type="PROSITE" id="PS50404"/>
    </source>
</evidence>
<protein>
    <submittedName>
        <fullName evidence="3">Glutathione S-transferase family protein</fullName>
    </submittedName>
</protein>
<reference evidence="3 4" key="1">
    <citation type="submission" date="2017-08" db="EMBL/GenBank/DDBJ databases">
        <title>Infants hospitalized years apart are colonized by the same room-sourced microbial strains.</title>
        <authorList>
            <person name="Brooks B."/>
            <person name="Olm M.R."/>
            <person name="Firek B.A."/>
            <person name="Baker R."/>
            <person name="Thomas B.C."/>
            <person name="Morowitz M.J."/>
            <person name="Banfield J.F."/>
        </authorList>
    </citation>
    <scope>NUCLEOTIDE SEQUENCE [LARGE SCALE GENOMIC DNA]</scope>
    <source>
        <strain evidence="3">S2_005_002_R2_33</strain>
    </source>
</reference>
<dbReference type="Gene3D" id="1.20.1050.10">
    <property type="match status" value="1"/>
</dbReference>
<gene>
    <name evidence="3" type="ORF">DI555_15265</name>
</gene>
<dbReference type="PROSITE" id="PS50405">
    <property type="entry name" value="GST_CTER"/>
    <property type="match status" value="1"/>
</dbReference>
<dbReference type="PROSITE" id="PS50404">
    <property type="entry name" value="GST_NTER"/>
    <property type="match status" value="1"/>
</dbReference>
<dbReference type="InterPro" id="IPR036249">
    <property type="entry name" value="Thioredoxin-like_sf"/>
</dbReference>
<dbReference type="AlphaFoldDB" id="A0A2W5NKD0"/>
<dbReference type="Proteomes" id="UP000249082">
    <property type="component" value="Unassembled WGS sequence"/>
</dbReference>
<dbReference type="InterPro" id="IPR040079">
    <property type="entry name" value="Glutathione_S-Trfase"/>
</dbReference>
<dbReference type="CDD" id="cd03046">
    <property type="entry name" value="GST_N_GTT1_like"/>
    <property type="match status" value="1"/>
</dbReference>
<dbReference type="SFLD" id="SFLDS00019">
    <property type="entry name" value="Glutathione_Transferase_(cytos"/>
    <property type="match status" value="1"/>
</dbReference>
<dbReference type="PANTHER" id="PTHR44051">
    <property type="entry name" value="GLUTATHIONE S-TRANSFERASE-RELATED"/>
    <property type="match status" value="1"/>
</dbReference>
<dbReference type="InterPro" id="IPR004045">
    <property type="entry name" value="Glutathione_S-Trfase_N"/>
</dbReference>